<dbReference type="PANTHER" id="PTHR36933:SF1">
    <property type="entry name" value="SLL0788 PROTEIN"/>
    <property type="match status" value="1"/>
</dbReference>
<name>A0ABW1DNB1_9DEIO</name>
<sequence length="198" mass="21646">MKGARPLLLSTLLLIGAALAGGHEPAPRATAHGGHDMAGHTMPMSMTAMNAQMLAQLRPLSGRAFDVRWTQLMMMHHRMAVEMARTELRRGRDPRVRALAQQVVAEQGAELTRMAGWLKAWGAGEATMPMPHMLPPAAGNTDRWFLTEMIPHHQGAVDMGRLAPARTRATEVRALAASIVRSQSAEIAQFRALLRQLP</sequence>
<protein>
    <submittedName>
        <fullName evidence="3">DUF305 domain-containing protein</fullName>
    </submittedName>
</protein>
<dbReference type="RefSeq" id="WP_380051235.1">
    <property type="nucleotide sequence ID" value="NZ_JBHSOH010000032.1"/>
</dbReference>
<gene>
    <name evidence="3" type="ORF">ACFPQ6_15940</name>
</gene>
<organism evidence="3 4">
    <name type="scientific">Deinococcus petrolearius</name>
    <dbReference type="NCBI Taxonomy" id="1751295"/>
    <lineage>
        <taxon>Bacteria</taxon>
        <taxon>Thermotogati</taxon>
        <taxon>Deinococcota</taxon>
        <taxon>Deinococci</taxon>
        <taxon>Deinococcales</taxon>
        <taxon>Deinococcaceae</taxon>
        <taxon>Deinococcus</taxon>
    </lineage>
</organism>
<dbReference type="Pfam" id="PF03713">
    <property type="entry name" value="DUF305"/>
    <property type="match status" value="2"/>
</dbReference>
<dbReference type="InterPro" id="IPR012347">
    <property type="entry name" value="Ferritin-like"/>
</dbReference>
<evidence type="ECO:0000313" key="4">
    <source>
        <dbReference type="Proteomes" id="UP001595979"/>
    </source>
</evidence>
<evidence type="ECO:0000313" key="3">
    <source>
        <dbReference type="EMBL" id="MFC5849795.1"/>
    </source>
</evidence>
<dbReference type="EMBL" id="JBHSOH010000032">
    <property type="protein sequence ID" value="MFC5849795.1"/>
    <property type="molecule type" value="Genomic_DNA"/>
</dbReference>
<evidence type="ECO:0000259" key="2">
    <source>
        <dbReference type="Pfam" id="PF03713"/>
    </source>
</evidence>
<proteinExistence type="predicted"/>
<dbReference type="Gene3D" id="1.20.1260.10">
    <property type="match status" value="2"/>
</dbReference>
<accession>A0ABW1DNB1</accession>
<evidence type="ECO:0000256" key="1">
    <source>
        <dbReference type="SAM" id="SignalP"/>
    </source>
</evidence>
<comment type="caution">
    <text evidence="3">The sequence shown here is derived from an EMBL/GenBank/DDBJ whole genome shotgun (WGS) entry which is preliminary data.</text>
</comment>
<dbReference type="PANTHER" id="PTHR36933">
    <property type="entry name" value="SLL0788 PROTEIN"/>
    <property type="match status" value="1"/>
</dbReference>
<feature type="chain" id="PRO_5047501029" evidence="1">
    <location>
        <begin position="21"/>
        <end position="198"/>
    </location>
</feature>
<feature type="signal peptide" evidence="1">
    <location>
        <begin position="1"/>
        <end position="20"/>
    </location>
</feature>
<keyword evidence="4" id="KW-1185">Reference proteome</keyword>
<feature type="domain" description="DUF305" evidence="2">
    <location>
        <begin position="32"/>
        <end position="118"/>
    </location>
</feature>
<feature type="domain" description="DUF305" evidence="2">
    <location>
        <begin position="142"/>
        <end position="196"/>
    </location>
</feature>
<dbReference type="Proteomes" id="UP001595979">
    <property type="component" value="Unassembled WGS sequence"/>
</dbReference>
<dbReference type="InterPro" id="IPR005183">
    <property type="entry name" value="DUF305_CopM-like"/>
</dbReference>
<reference evidence="4" key="1">
    <citation type="journal article" date="2019" name="Int. J. Syst. Evol. Microbiol.">
        <title>The Global Catalogue of Microorganisms (GCM) 10K type strain sequencing project: providing services to taxonomists for standard genome sequencing and annotation.</title>
        <authorList>
            <consortium name="The Broad Institute Genomics Platform"/>
            <consortium name="The Broad Institute Genome Sequencing Center for Infectious Disease"/>
            <person name="Wu L."/>
            <person name="Ma J."/>
        </authorList>
    </citation>
    <scope>NUCLEOTIDE SEQUENCE [LARGE SCALE GENOMIC DNA]</scope>
    <source>
        <strain evidence="4">CGMCC 1.15053</strain>
    </source>
</reference>
<keyword evidence="1" id="KW-0732">Signal</keyword>